<accession>A0A848IXI1</accession>
<evidence type="ECO:0000259" key="5">
    <source>
        <dbReference type="SMART" id="SM00704"/>
    </source>
</evidence>
<evidence type="ECO:0000313" key="6">
    <source>
        <dbReference type="EMBL" id="NMM49007.1"/>
    </source>
</evidence>
<keyword evidence="7" id="KW-1185">Reference proteome</keyword>
<dbReference type="EMBL" id="JABBNU010000006">
    <property type="protein sequence ID" value="NMM49007.1"/>
    <property type="molecule type" value="Genomic_DNA"/>
</dbReference>
<dbReference type="GO" id="GO:0051537">
    <property type="term" value="F:2 iron, 2 sulfur cluster binding"/>
    <property type="evidence" value="ECO:0007669"/>
    <property type="project" value="UniProtKB-KW"/>
</dbReference>
<keyword evidence="4" id="KW-0411">Iron-sulfur</keyword>
<dbReference type="GO" id="GO:0046872">
    <property type="term" value="F:metal ion binding"/>
    <property type="evidence" value="ECO:0007669"/>
    <property type="project" value="UniProtKB-KW"/>
</dbReference>
<reference evidence="6 7" key="1">
    <citation type="submission" date="2020-04" db="EMBL/GenBank/DDBJ databases">
        <title>Flammeovirgaceae bacterium KN852 isolated from deep sea.</title>
        <authorList>
            <person name="Zhang D.-C."/>
        </authorList>
    </citation>
    <scope>NUCLEOTIDE SEQUENCE [LARGE SCALE GENOMIC DNA]</scope>
    <source>
        <strain evidence="6 7">KN852</strain>
    </source>
</reference>
<dbReference type="InterPro" id="IPR010693">
    <property type="entry name" value="Divergent_4Fe-4S_mono-cluster"/>
</dbReference>
<keyword evidence="1" id="KW-0001">2Fe-2S</keyword>
<dbReference type="Gene3D" id="3.40.5.90">
    <property type="entry name" value="CDGSH iron-sulfur domain, mitoNEET-type"/>
    <property type="match status" value="1"/>
</dbReference>
<gene>
    <name evidence="6" type="ORF">HH304_11400</name>
</gene>
<dbReference type="InterPro" id="IPR042216">
    <property type="entry name" value="MitoNEET_CISD"/>
</dbReference>
<sequence>MKTKTYTKGNTTVVWDADKCIHSENCFRGLPEVFDPKVRPWINMDGATEEAIRNQVAKCPSGALSIKDAETSNTNNMSDVKIKVNQGGPLLVSGPCTIELSNGDSKTVEKSAALCRCGASQNKPFCDGSHKTVEFDK</sequence>
<keyword evidence="3" id="KW-0408">Iron</keyword>
<dbReference type="Pfam" id="PF09360">
    <property type="entry name" value="zf-CDGSH"/>
    <property type="match status" value="1"/>
</dbReference>
<dbReference type="SMART" id="SM00704">
    <property type="entry name" value="ZnF_CDGSH"/>
    <property type="match status" value="1"/>
</dbReference>
<dbReference type="AlphaFoldDB" id="A0A848IXI1"/>
<dbReference type="Gene3D" id="3.30.70.20">
    <property type="match status" value="1"/>
</dbReference>
<proteinExistence type="predicted"/>
<feature type="domain" description="Iron-binding zinc finger CDGSH type" evidence="5">
    <location>
        <begin position="93"/>
        <end position="136"/>
    </location>
</feature>
<evidence type="ECO:0000313" key="7">
    <source>
        <dbReference type="Proteomes" id="UP000559010"/>
    </source>
</evidence>
<name>A0A848IXI1_9BACT</name>
<dbReference type="GO" id="GO:0005737">
    <property type="term" value="C:cytoplasm"/>
    <property type="evidence" value="ECO:0007669"/>
    <property type="project" value="UniProtKB-ARBA"/>
</dbReference>
<keyword evidence="2" id="KW-0479">Metal-binding</keyword>
<dbReference type="Proteomes" id="UP000559010">
    <property type="component" value="Unassembled WGS sequence"/>
</dbReference>
<evidence type="ECO:0000256" key="3">
    <source>
        <dbReference type="ARBA" id="ARBA00023004"/>
    </source>
</evidence>
<dbReference type="InterPro" id="IPR018967">
    <property type="entry name" value="FeS-contain_CDGSH-typ"/>
</dbReference>
<evidence type="ECO:0000256" key="1">
    <source>
        <dbReference type="ARBA" id="ARBA00022714"/>
    </source>
</evidence>
<dbReference type="Pfam" id="PF06902">
    <property type="entry name" value="Fer4_19"/>
    <property type="match status" value="1"/>
</dbReference>
<evidence type="ECO:0000256" key="4">
    <source>
        <dbReference type="ARBA" id="ARBA00023014"/>
    </source>
</evidence>
<evidence type="ECO:0000256" key="2">
    <source>
        <dbReference type="ARBA" id="ARBA00022723"/>
    </source>
</evidence>
<protein>
    <recommendedName>
        <fullName evidence="5">Iron-binding zinc finger CDGSH type domain-containing protein</fullName>
    </recommendedName>
</protein>
<organism evidence="6 7">
    <name type="scientific">Marinigracilibium pacificum</name>
    <dbReference type="NCBI Taxonomy" id="2729599"/>
    <lineage>
        <taxon>Bacteria</taxon>
        <taxon>Pseudomonadati</taxon>
        <taxon>Bacteroidota</taxon>
        <taxon>Cytophagia</taxon>
        <taxon>Cytophagales</taxon>
        <taxon>Flammeovirgaceae</taxon>
        <taxon>Marinigracilibium</taxon>
    </lineage>
</organism>
<dbReference type="RefSeq" id="WP_169681514.1">
    <property type="nucleotide sequence ID" value="NZ_JABBNU010000006.1"/>
</dbReference>
<comment type="caution">
    <text evidence="6">The sequence shown here is derived from an EMBL/GenBank/DDBJ whole genome shotgun (WGS) entry which is preliminary data.</text>
</comment>
<dbReference type="SUPFAM" id="SSF54862">
    <property type="entry name" value="4Fe-4S ferredoxins"/>
    <property type="match status" value="1"/>
</dbReference>